<keyword evidence="11 12" id="KW-0670">Pyruvate</keyword>
<protein>
    <recommendedName>
        <fullName evidence="12">Phosphatidylserine decarboxylase proenzyme 1, mitochondrial</fullName>
        <ecNumber evidence="12">4.1.1.65</ecNumber>
    </recommendedName>
    <component>
        <recommendedName>
            <fullName evidence="12">Phosphatidylserine decarboxylase 1 beta chain</fullName>
        </recommendedName>
    </component>
    <component>
        <recommendedName>
            <fullName evidence="12">Phosphatidylserine decarboxylase 1 alpha chain</fullName>
        </recommendedName>
    </component>
</protein>
<feature type="chain" id="PRO_5023236155" description="Phosphatidylserine decarboxylase 1 beta chain" evidence="12">
    <location>
        <begin position="1"/>
        <end position="452"/>
    </location>
</feature>
<keyword evidence="8 12" id="KW-0594">Phospholipid biosynthesis</keyword>
<comment type="PTM">
    <text evidence="12">Is synthesized initially as an inactive proenzyme. Formation of the active enzyme involves a self-maturation process in which the active site pyruvoyl group is generated from an internal serine residue via an autocatalytic post-translational modification. Two non-identical subunits are generated from the proenzyme in this reaction, and the pyruvate is formed at the N-terminus of the alpha chain, which is derived from the carboxyl end of the proenzyme. The autoendoproteolytic cleavage occurs by a canonical serine protease mechanism, in which the side chain hydroxyl group of the serine supplies its oxygen atom to form the C-terminus of the beta chain, while the remainder of the serine residue undergoes an oxidative deamination to produce ammonia and the pyruvoyl prosthetic group on the alpha chain. During this reaction, the Ser that is part of the protease active site of the proenzyme becomes the pyruvoyl prosthetic group, which constitutes an essential element of the active site of the mature decarboxylase.</text>
</comment>
<evidence type="ECO:0000256" key="4">
    <source>
        <dbReference type="ARBA" id="ARBA00022793"/>
    </source>
</evidence>
<keyword evidence="9 12" id="KW-0456">Lyase</keyword>
<dbReference type="InterPro" id="IPR033177">
    <property type="entry name" value="PSD-B"/>
</dbReference>
<dbReference type="GO" id="GO:0016540">
    <property type="term" value="P:protein autoprocessing"/>
    <property type="evidence" value="ECO:0007669"/>
    <property type="project" value="UniProtKB-UniRule"/>
</dbReference>
<gene>
    <name evidence="12" type="primary">PSD1</name>
    <name evidence="13" type="ORF">RhiirA4_451294</name>
</gene>
<comment type="function">
    <text evidence="12">Catalyzes the formation of phosphatidylethanolamine (PtdEtn) from phosphatidylserine (PtdSer). Plays a central role in phospholipid metabolism and in the interorganelle trafficking of phosphatidylserine.</text>
</comment>
<dbReference type="GO" id="GO:0005743">
    <property type="term" value="C:mitochondrial inner membrane"/>
    <property type="evidence" value="ECO:0007669"/>
    <property type="project" value="UniProtKB-SubCell"/>
</dbReference>
<dbReference type="PANTHER" id="PTHR10067">
    <property type="entry name" value="PHOSPHATIDYLSERINE DECARBOXYLASE"/>
    <property type="match status" value="1"/>
</dbReference>
<feature type="active site" description="Charge relay system; for autoendoproteolytic cleavage activity" evidence="12">
    <location>
        <position position="340"/>
    </location>
</feature>
<feature type="active site" description="Charge relay system; for autoendoproteolytic cleavage activity" evidence="12">
    <location>
        <position position="203"/>
    </location>
</feature>
<feature type="site" description="Cleavage (non-hydrolytic); by autocatalysis" evidence="12">
    <location>
        <begin position="452"/>
        <end position="453"/>
    </location>
</feature>
<dbReference type="Pfam" id="PF02666">
    <property type="entry name" value="PS_Dcarbxylase"/>
    <property type="match status" value="2"/>
</dbReference>
<evidence type="ECO:0000313" key="13">
    <source>
        <dbReference type="EMBL" id="PKY38320.1"/>
    </source>
</evidence>
<dbReference type="GO" id="GO:0004609">
    <property type="term" value="F:phosphatidylserine decarboxylase activity"/>
    <property type="evidence" value="ECO:0007669"/>
    <property type="project" value="UniProtKB-UniRule"/>
</dbReference>
<feature type="topological domain" description="Mitochondrial matrix" evidence="12">
    <location>
        <begin position="1"/>
        <end position="69"/>
    </location>
</feature>
<comment type="catalytic activity">
    <reaction evidence="12">
        <text>a 1,2-diacyl-sn-glycero-3-phospho-L-serine + H(+) = a 1,2-diacyl-sn-glycero-3-phosphoethanolamine + CO2</text>
        <dbReference type="Rhea" id="RHEA:20828"/>
        <dbReference type="ChEBI" id="CHEBI:15378"/>
        <dbReference type="ChEBI" id="CHEBI:16526"/>
        <dbReference type="ChEBI" id="CHEBI:57262"/>
        <dbReference type="ChEBI" id="CHEBI:64612"/>
        <dbReference type="EC" id="4.1.1.65"/>
    </reaction>
</comment>
<feature type="topological domain" description="Mitochondrial intermembrane" evidence="12">
    <location>
        <begin position="89"/>
        <end position="484"/>
    </location>
</feature>
<name>A0A2I1FVC3_9GLOM</name>
<dbReference type="VEuPathDB" id="FungiDB:FUN_018518"/>
<evidence type="ECO:0000256" key="2">
    <source>
        <dbReference type="ARBA" id="ARBA00022516"/>
    </source>
</evidence>
<keyword evidence="10 12" id="KW-1208">Phospholipid metabolism</keyword>
<dbReference type="EMBL" id="LLXI01000024">
    <property type="protein sequence ID" value="PKY38320.1"/>
    <property type="molecule type" value="Genomic_DNA"/>
</dbReference>
<comment type="caution">
    <text evidence="13">The sequence shown here is derived from an EMBL/GenBank/DDBJ whole genome shotgun (WGS) entry which is preliminary data.</text>
</comment>
<dbReference type="EC" id="4.1.1.65" evidence="12"/>
<comment type="pathway">
    <text evidence="1">Lipid metabolism.</text>
</comment>
<keyword evidence="4 12" id="KW-0210">Decarboxylase</keyword>
<dbReference type="AlphaFoldDB" id="A0A2I1FVC3"/>
<feature type="active site" description="Schiff-base intermediate with substrate; via pyruvic acid; for decarboxylase activity" evidence="12">
    <location>
        <position position="453"/>
    </location>
</feature>
<dbReference type="NCBIfam" id="TIGR00163">
    <property type="entry name" value="PS_decarb"/>
    <property type="match status" value="1"/>
</dbReference>
<dbReference type="PANTHER" id="PTHR10067:SF6">
    <property type="entry name" value="PHOSPHATIDYLSERINE DECARBOXYLASE PROENZYME, MITOCHONDRIAL"/>
    <property type="match status" value="1"/>
</dbReference>
<keyword evidence="14" id="KW-1185">Reference proteome</keyword>
<keyword evidence="12" id="KW-0865">Zymogen</keyword>
<feature type="chain" id="PRO_5023236156" description="Phosphatidylserine decarboxylase 1 alpha chain" evidence="12">
    <location>
        <begin position="453"/>
        <end position="484"/>
    </location>
</feature>
<organism evidence="13 14">
    <name type="scientific">Rhizophagus irregularis</name>
    <dbReference type="NCBI Taxonomy" id="588596"/>
    <lineage>
        <taxon>Eukaryota</taxon>
        <taxon>Fungi</taxon>
        <taxon>Fungi incertae sedis</taxon>
        <taxon>Mucoromycota</taxon>
        <taxon>Glomeromycotina</taxon>
        <taxon>Glomeromycetes</taxon>
        <taxon>Glomerales</taxon>
        <taxon>Glomeraceae</taxon>
        <taxon>Rhizophagus</taxon>
    </lineage>
</organism>
<dbReference type="HAMAP" id="MF_03208">
    <property type="entry name" value="PS_decarb_PSD_B_type1_euk"/>
    <property type="match status" value="1"/>
</dbReference>
<evidence type="ECO:0000256" key="5">
    <source>
        <dbReference type="ARBA" id="ARBA00022989"/>
    </source>
</evidence>
<evidence type="ECO:0000313" key="14">
    <source>
        <dbReference type="Proteomes" id="UP000234323"/>
    </source>
</evidence>
<keyword evidence="5 12" id="KW-1133">Transmembrane helix</keyword>
<comment type="subcellular location">
    <molecule>Phosphatidylserine decarboxylase 1 alpha chain</molecule>
    <subcellularLocation>
        <location evidence="12">Mitochondrion inner membrane</location>
        <topology evidence="12">Peripheral membrane protein</topology>
        <orientation evidence="12">Intermembrane side</orientation>
    </subcellularLocation>
    <text evidence="12">Anchored to the mitochondrial inner membrane through its interaction with the integral membrane beta chain.</text>
</comment>
<reference evidence="13 14" key="1">
    <citation type="submission" date="2015-10" db="EMBL/GenBank/DDBJ databases">
        <title>Genome analyses suggest a sexual origin of heterokaryosis in a supposedly ancient asexual fungus.</title>
        <authorList>
            <person name="Ropars J."/>
            <person name="Sedzielewska K."/>
            <person name="Noel J."/>
            <person name="Charron P."/>
            <person name="Farinelli L."/>
            <person name="Marton T."/>
            <person name="Kruger M."/>
            <person name="Pelin A."/>
            <person name="Brachmann A."/>
            <person name="Corradi N."/>
        </authorList>
    </citation>
    <scope>NUCLEOTIDE SEQUENCE [LARGE SCALE GENOMIC DNA]</scope>
    <source>
        <strain evidence="13 14">A4</strain>
    </source>
</reference>
<accession>A0A2I1FVC3</accession>
<keyword evidence="12" id="KW-0999">Mitochondrion inner membrane</keyword>
<keyword evidence="3 12" id="KW-0812">Transmembrane</keyword>
<comment type="cofactor">
    <cofactor evidence="12">
        <name>pyruvate</name>
        <dbReference type="ChEBI" id="CHEBI:15361"/>
    </cofactor>
    <text evidence="12">Binds 1 pyruvoyl group covalently per subunit.</text>
</comment>
<evidence type="ECO:0000256" key="12">
    <source>
        <dbReference type="HAMAP-Rule" id="MF_03208"/>
    </source>
</evidence>
<evidence type="ECO:0000256" key="11">
    <source>
        <dbReference type="ARBA" id="ARBA00023317"/>
    </source>
</evidence>
<dbReference type="VEuPathDB" id="FungiDB:RhiirA1_457734"/>
<sequence length="484" mass="55268">MILLGTIRTTFRLQTKARANFQYNILSFVFTKRTNVSSRFQQKAQMNERSFMERLNEAWEKTKVTWYPIPIGIGIAFIAFQHTLRVYGREKRKEQDTSTEIRPIIVGPWQVHVIDALPLRALSRLWGRINNEYNLPVWLRVPFYKSYSWFFKCNLEEIENTDLKSYPNLGSFFYRSLKPGMRPIENATLIFIINDCLKVSPADGKVLSFGLVNNGKVEQVKGITYSLDAFLGRKEGKYDVIEPGKQIVEVVTSTHIADEKEFANVNGITYSLDALLGDDPVDATKQVSSVGEDASVQSEENNYKKEIAVAKSVNLHEVKEGNALYFCVIYLSPGDYHRFHSPTNWVVEKRRHFAGELFSVSPYMLKMLPDLLVLNERVALLGRWRYGFFSMIPVGATNVGSIRINFDKALRTNRREDLPVGTYTEVSYKKASKLLGGQPLRTGDEMGGFCLGSTIVLVFEAPFNFKFYMKPGQKIKYGQKIGEV</sequence>
<dbReference type="VEuPathDB" id="FungiDB:RhiirFUN_014947"/>
<evidence type="ECO:0000256" key="9">
    <source>
        <dbReference type="ARBA" id="ARBA00023239"/>
    </source>
</evidence>
<evidence type="ECO:0000256" key="7">
    <source>
        <dbReference type="ARBA" id="ARBA00023136"/>
    </source>
</evidence>
<proteinExistence type="inferred from homology"/>
<evidence type="ECO:0000256" key="6">
    <source>
        <dbReference type="ARBA" id="ARBA00023098"/>
    </source>
</evidence>
<dbReference type="Proteomes" id="UP000234323">
    <property type="component" value="Unassembled WGS sequence"/>
</dbReference>
<evidence type="ECO:0000256" key="1">
    <source>
        <dbReference type="ARBA" id="ARBA00005189"/>
    </source>
</evidence>
<dbReference type="UniPathway" id="UPA00558">
    <property type="reaction ID" value="UER00616"/>
</dbReference>
<keyword evidence="2 12" id="KW-0444">Lipid biosynthesis</keyword>
<dbReference type="InterPro" id="IPR033661">
    <property type="entry name" value="PSD_type1_euk"/>
</dbReference>
<comment type="similarity">
    <text evidence="12">Belongs to the phosphatidylserine decarboxylase family. PSD-B subfamily. Eukaryotic type I sub-subfamily.</text>
</comment>
<dbReference type="GO" id="GO:0006646">
    <property type="term" value="P:phosphatidylethanolamine biosynthetic process"/>
    <property type="evidence" value="ECO:0007669"/>
    <property type="project" value="UniProtKB-UniRule"/>
</dbReference>
<keyword evidence="6 12" id="KW-0443">Lipid metabolism</keyword>
<dbReference type="InterPro" id="IPR003817">
    <property type="entry name" value="PS_Dcarbxylase"/>
</dbReference>
<feature type="modified residue" description="Pyruvic acid (Ser); by autocatalysis" evidence="12">
    <location>
        <position position="453"/>
    </location>
</feature>
<keyword evidence="12" id="KW-0496">Mitochondrion</keyword>
<comment type="pathway">
    <text evidence="12">Phospholipid metabolism; phosphatidylethanolamine biosynthesis; phosphatidylethanolamine from CDP-diacylglycerol: step 2/2.</text>
</comment>
<comment type="subunit">
    <text evidence="12">Heterodimer of a large membrane-associated beta subunit and a small pyruvoyl-containing alpha subunit.</text>
</comment>
<comment type="subcellular location">
    <molecule>Phosphatidylserine decarboxylase 1 beta chain</molecule>
    <subcellularLocation>
        <location evidence="12">Mitochondrion inner membrane</location>
        <topology evidence="12">Single-pass membrane protein</topology>
        <orientation evidence="12">Intermembrane side</orientation>
    </subcellularLocation>
</comment>
<feature type="active site" description="Charge relay system; for autoendoproteolytic cleavage activity" evidence="12">
    <location>
        <position position="453"/>
    </location>
</feature>
<evidence type="ECO:0000256" key="8">
    <source>
        <dbReference type="ARBA" id="ARBA00023209"/>
    </source>
</evidence>
<evidence type="ECO:0000256" key="10">
    <source>
        <dbReference type="ARBA" id="ARBA00023264"/>
    </source>
</evidence>
<evidence type="ECO:0000256" key="3">
    <source>
        <dbReference type="ARBA" id="ARBA00022692"/>
    </source>
</evidence>
<keyword evidence="7 12" id="KW-0472">Membrane</keyword>